<feature type="compositionally biased region" description="Low complexity" evidence="1">
    <location>
        <begin position="54"/>
        <end position="68"/>
    </location>
</feature>
<evidence type="ECO:0000256" key="1">
    <source>
        <dbReference type="SAM" id="MobiDB-lite"/>
    </source>
</evidence>
<proteinExistence type="predicted"/>
<protein>
    <submittedName>
        <fullName evidence="2">Uncharacterized protein</fullName>
    </submittedName>
</protein>
<dbReference type="EMBL" id="ATMH01010424">
    <property type="protein sequence ID" value="EPY17547.1"/>
    <property type="molecule type" value="Genomic_DNA"/>
</dbReference>
<comment type="caution">
    <text evidence="2">The sequence shown here is derived from an EMBL/GenBank/DDBJ whole genome shotgun (WGS) entry which is preliminary data.</text>
</comment>
<dbReference type="AlphaFoldDB" id="S9THN4"/>
<keyword evidence="3" id="KW-1185">Reference proteome</keyword>
<feature type="region of interest" description="Disordered" evidence="1">
    <location>
        <begin position="146"/>
        <end position="173"/>
    </location>
</feature>
<gene>
    <name evidence="2" type="ORF">STCU_10536</name>
</gene>
<name>S9THN4_9TRYP</name>
<feature type="region of interest" description="Disordered" evidence="1">
    <location>
        <begin position="1"/>
        <end position="91"/>
    </location>
</feature>
<reference evidence="2 3" key="1">
    <citation type="journal article" date="2013" name="PLoS ONE">
        <title>Predicting the Proteins of Angomonas deanei, Strigomonas culicis and Their Respective Endosymbionts Reveals New Aspects of the Trypanosomatidae Family.</title>
        <authorList>
            <person name="Motta M.C."/>
            <person name="Martins A.C."/>
            <person name="de Souza S.S."/>
            <person name="Catta-Preta C.M."/>
            <person name="Silva R."/>
            <person name="Klein C.C."/>
            <person name="de Almeida L.G."/>
            <person name="de Lima Cunha O."/>
            <person name="Ciapina L.P."/>
            <person name="Brocchi M."/>
            <person name="Colabardini A.C."/>
            <person name="de Araujo Lima B."/>
            <person name="Machado C.R."/>
            <person name="de Almeida Soares C.M."/>
            <person name="Probst C.M."/>
            <person name="de Menezes C.B."/>
            <person name="Thompson C.E."/>
            <person name="Bartholomeu D.C."/>
            <person name="Gradia D.F."/>
            <person name="Pavoni D.P."/>
            <person name="Grisard E.C."/>
            <person name="Fantinatti-Garboggini F."/>
            <person name="Marchini F.K."/>
            <person name="Rodrigues-Luiz G.F."/>
            <person name="Wagner G."/>
            <person name="Goldman G.H."/>
            <person name="Fietto J.L."/>
            <person name="Elias M.C."/>
            <person name="Goldman M.H."/>
            <person name="Sagot M.F."/>
            <person name="Pereira M."/>
            <person name="Stoco P.H."/>
            <person name="de Mendonca-Neto R.P."/>
            <person name="Teixeira S.M."/>
            <person name="Maciel T.E."/>
            <person name="de Oliveira Mendes T.A."/>
            <person name="Urmenyi T.P."/>
            <person name="de Souza W."/>
            <person name="Schenkman S."/>
            <person name="de Vasconcelos A.T."/>
        </authorList>
    </citation>
    <scope>NUCLEOTIDE SEQUENCE [LARGE SCALE GENOMIC DNA]</scope>
</reference>
<evidence type="ECO:0000313" key="2">
    <source>
        <dbReference type="EMBL" id="EPY17547.1"/>
    </source>
</evidence>
<evidence type="ECO:0000313" key="3">
    <source>
        <dbReference type="Proteomes" id="UP000015354"/>
    </source>
</evidence>
<accession>S9THN4</accession>
<organism evidence="2 3">
    <name type="scientific">Strigomonas culicis</name>
    <dbReference type="NCBI Taxonomy" id="28005"/>
    <lineage>
        <taxon>Eukaryota</taxon>
        <taxon>Discoba</taxon>
        <taxon>Euglenozoa</taxon>
        <taxon>Kinetoplastea</taxon>
        <taxon>Metakinetoplastina</taxon>
        <taxon>Trypanosomatida</taxon>
        <taxon>Trypanosomatidae</taxon>
        <taxon>Strigomonadinae</taxon>
        <taxon>Strigomonas</taxon>
    </lineage>
</organism>
<sequence length="173" mass="17493">MLFSDGDEPGAPQPNRSLGSTLDAASAPAAAHRLLPPGGGFAGPYQPPTPLSGAAADPPVLVALPQPLRASPKRRSIGAVGEPLRTSPTGCVRVQIPTEGAERGAAADLLSPGGGAFQPIADYGRAKASPPNYGIESHFTQCHQLIPSGKVSPTGRLSPSGRHNPYGTGSSFS</sequence>
<feature type="compositionally biased region" description="Low complexity" evidence="1">
    <location>
        <begin position="22"/>
        <end position="36"/>
    </location>
</feature>
<dbReference type="Proteomes" id="UP000015354">
    <property type="component" value="Unassembled WGS sequence"/>
</dbReference>